<dbReference type="Proteomes" id="UP001151518">
    <property type="component" value="Unassembled WGS sequence"/>
</dbReference>
<protein>
    <submittedName>
        <fullName evidence="1">Uncharacterized protein</fullName>
    </submittedName>
</protein>
<organism evidence="1 2">
    <name type="scientific">Coemansia spiralis</name>
    <dbReference type="NCBI Taxonomy" id="417178"/>
    <lineage>
        <taxon>Eukaryota</taxon>
        <taxon>Fungi</taxon>
        <taxon>Fungi incertae sedis</taxon>
        <taxon>Zoopagomycota</taxon>
        <taxon>Kickxellomycotina</taxon>
        <taxon>Kickxellomycetes</taxon>
        <taxon>Kickxellales</taxon>
        <taxon>Kickxellaceae</taxon>
        <taxon>Coemansia</taxon>
    </lineage>
</organism>
<reference evidence="1" key="1">
    <citation type="submission" date="2022-07" db="EMBL/GenBank/DDBJ databases">
        <title>Phylogenomic reconstructions and comparative analyses of Kickxellomycotina fungi.</title>
        <authorList>
            <person name="Reynolds N.K."/>
            <person name="Stajich J.E."/>
            <person name="Barry K."/>
            <person name="Grigoriev I.V."/>
            <person name="Crous P."/>
            <person name="Smith M.E."/>
        </authorList>
    </citation>
    <scope>NUCLEOTIDE SEQUENCE</scope>
    <source>
        <strain evidence="1">NRRL 3115</strain>
    </source>
</reference>
<name>A0A9W8G3Q9_9FUNG</name>
<evidence type="ECO:0000313" key="1">
    <source>
        <dbReference type="EMBL" id="KAJ2678309.1"/>
    </source>
</evidence>
<dbReference type="AlphaFoldDB" id="A0A9W8G3Q9"/>
<proteinExistence type="predicted"/>
<comment type="caution">
    <text evidence="1">The sequence shown here is derived from an EMBL/GenBank/DDBJ whole genome shotgun (WGS) entry which is preliminary data.</text>
</comment>
<evidence type="ECO:0000313" key="2">
    <source>
        <dbReference type="Proteomes" id="UP001151518"/>
    </source>
</evidence>
<gene>
    <name evidence="1" type="ORF">GGI25_002481</name>
</gene>
<accession>A0A9W8G3Q9</accession>
<dbReference type="EMBL" id="JANBTW010000022">
    <property type="protein sequence ID" value="KAJ2678309.1"/>
    <property type="molecule type" value="Genomic_DNA"/>
</dbReference>
<sequence>MSLQKPPEEIHIQLKDVLQGLTHSTTTVSYVFEDDPVPVGTDGEEITILVDMSKDGKVPINVRSLSSSFAVSDFEWSIPAVSSEHATNLLISGASLDRTQLLKKSLNNVSEDKDNS</sequence>
<dbReference type="OrthoDB" id="5542435at2759"/>